<protein>
    <submittedName>
        <fullName evidence="1">Uncharacterized protein</fullName>
    </submittedName>
</protein>
<proteinExistence type="predicted"/>
<dbReference type="InterPro" id="IPR036412">
    <property type="entry name" value="HAD-like_sf"/>
</dbReference>
<accession>A0AAD8YCA1</accession>
<comment type="caution">
    <text evidence="1">The sequence shown here is derived from an EMBL/GenBank/DDBJ whole genome shotgun (WGS) entry which is preliminary data.</text>
</comment>
<dbReference type="PANTHER" id="PTHR38899:SF2">
    <property type="entry name" value="FCP1 HOMOLOGY DOMAIN-CONTAINING PROTEIN"/>
    <property type="match status" value="1"/>
</dbReference>
<dbReference type="EMBL" id="JATAAI010000010">
    <property type="protein sequence ID" value="KAK1742924.1"/>
    <property type="molecule type" value="Genomic_DNA"/>
</dbReference>
<dbReference type="Proteomes" id="UP001224775">
    <property type="component" value="Unassembled WGS sequence"/>
</dbReference>
<dbReference type="PANTHER" id="PTHR38899">
    <property type="entry name" value="DOMAIN OOKINETE PROTEIN, PUTATIVE-RELATED"/>
    <property type="match status" value="1"/>
</dbReference>
<name>A0AAD8YCA1_9STRA</name>
<organism evidence="1 2">
    <name type="scientific">Skeletonema marinoi</name>
    <dbReference type="NCBI Taxonomy" id="267567"/>
    <lineage>
        <taxon>Eukaryota</taxon>
        <taxon>Sar</taxon>
        <taxon>Stramenopiles</taxon>
        <taxon>Ochrophyta</taxon>
        <taxon>Bacillariophyta</taxon>
        <taxon>Coscinodiscophyceae</taxon>
        <taxon>Thalassiosirophycidae</taxon>
        <taxon>Thalassiosirales</taxon>
        <taxon>Skeletonemataceae</taxon>
        <taxon>Skeletonema</taxon>
        <taxon>Skeletonema marinoi-dohrnii complex</taxon>
    </lineage>
</organism>
<dbReference type="SUPFAM" id="SSF56784">
    <property type="entry name" value="HAD-like"/>
    <property type="match status" value="1"/>
</dbReference>
<dbReference type="AlphaFoldDB" id="A0AAD8YCA1"/>
<reference evidence="1" key="1">
    <citation type="submission" date="2023-06" db="EMBL/GenBank/DDBJ databases">
        <title>Survivors Of The Sea: Transcriptome response of Skeletonema marinoi to long-term dormancy.</title>
        <authorList>
            <person name="Pinder M.I.M."/>
            <person name="Kourtchenko O."/>
            <person name="Robertson E.K."/>
            <person name="Larsson T."/>
            <person name="Maumus F."/>
            <person name="Osuna-Cruz C.M."/>
            <person name="Vancaester E."/>
            <person name="Stenow R."/>
            <person name="Vandepoele K."/>
            <person name="Ploug H."/>
            <person name="Bruchert V."/>
            <person name="Godhe A."/>
            <person name="Topel M."/>
        </authorList>
    </citation>
    <scope>NUCLEOTIDE SEQUENCE</scope>
    <source>
        <strain evidence="1">R05AC</strain>
    </source>
</reference>
<keyword evidence="2" id="KW-1185">Reference proteome</keyword>
<sequence>MPFVFLRPGILGVSSPNMIIYLLYSFKSNPLRTMSPSNHSNSDSAIIIFDWDDTILPSSFVDRANAEKLSELPQQFHNLFREIEQCTEKCLAAAAKHGEVLIITNSDEGWVNYSAERFLPNLIPVLKNYRVISARTRYENFYPSQPLCWKAAAFAHEVNEHFCLLEEASTMLERECSRVSTDSVPDIDMVSAGDDCSLSETSISSAEYSPGADDVLGFPKSNEAHSSPYASTPAIVRRIRREIISFGDSMEERTAVKIVSDQLSAQPKSVMFISNPTPSQIIGQLTMLTHHMNFVCEHSQDLDLEITHKQADKCAQHYLSKRGLVQQEKPSIFQRILGAGSFSSLGGGEQGASIDEEMGQFQLC</sequence>
<gene>
    <name evidence="1" type="ORF">QTG54_006521</name>
</gene>
<evidence type="ECO:0000313" key="2">
    <source>
        <dbReference type="Proteomes" id="UP001224775"/>
    </source>
</evidence>
<evidence type="ECO:0000313" key="1">
    <source>
        <dbReference type="EMBL" id="KAK1742924.1"/>
    </source>
</evidence>